<evidence type="ECO:0000313" key="2">
    <source>
        <dbReference type="EMBL" id="MDA1360450.1"/>
    </source>
</evidence>
<dbReference type="EMBL" id="JAPZVP010000008">
    <property type="protein sequence ID" value="MDA1360450.1"/>
    <property type="molecule type" value="Genomic_DNA"/>
</dbReference>
<gene>
    <name evidence="2" type="ORF">O1R50_12500</name>
</gene>
<reference evidence="2" key="1">
    <citation type="submission" date="2022-12" db="EMBL/GenBank/DDBJ databases">
        <title>Gycomyces niveus sp.nov.,a novel actinomycete isolated from soil in Shouguan.</title>
        <authorList>
            <person name="Yang X."/>
        </authorList>
    </citation>
    <scope>NUCLEOTIDE SEQUENCE</scope>
    <source>
        <strain evidence="2">NEAU-A15</strain>
    </source>
</reference>
<dbReference type="PROSITE" id="PS51257">
    <property type="entry name" value="PROKAR_LIPOPROTEIN"/>
    <property type="match status" value="1"/>
</dbReference>
<dbReference type="Proteomes" id="UP001146067">
    <property type="component" value="Unassembled WGS sequence"/>
</dbReference>
<protein>
    <recommendedName>
        <fullName evidence="4">LTD domain-containing protein</fullName>
    </recommendedName>
</protein>
<keyword evidence="1" id="KW-0732">Signal</keyword>
<feature type="chain" id="PRO_5040860374" description="LTD domain-containing protein" evidence="1">
    <location>
        <begin position="27"/>
        <end position="338"/>
    </location>
</feature>
<name>A0A9X3PBQ5_9ACTN</name>
<dbReference type="AlphaFoldDB" id="A0A9X3PBQ5"/>
<evidence type="ECO:0000313" key="3">
    <source>
        <dbReference type="Proteomes" id="UP001146067"/>
    </source>
</evidence>
<evidence type="ECO:0008006" key="4">
    <source>
        <dbReference type="Google" id="ProtNLM"/>
    </source>
</evidence>
<dbReference type="RefSeq" id="WP_270110387.1">
    <property type="nucleotide sequence ID" value="NZ_JAPZVP010000008.1"/>
</dbReference>
<evidence type="ECO:0000256" key="1">
    <source>
        <dbReference type="SAM" id="SignalP"/>
    </source>
</evidence>
<sequence>MPRNHNRILRSLVPLIALALSGTACGYIPIGEKTESYEIYHDNDAEPWCAEGESGYVLKQDSILQGPHFSVGIQCRYTGETLPHEVAERASTIALLPRAEKGSEFIANHLTTDPESDFLDIAGWEVRSWVQIGDREFDLDAPPQRGDWIVVTAPTDVPAVLWVEDDGRAQGLDLRTGERIEPVFSYYTNLAAYSDLFSGFSYEEVHIDNGDEWSWLSCQYDGGNAWRSPWTEELGWAPEGSVYLGVFTYWCRDYDEFTWNLDQQRSITLASGEADAPIAWYEREVEGYGIEVQAFFLIPDIDSEVTIEFEPVGEIVDGEGDQWQIREPLQAAEWVASF</sequence>
<proteinExistence type="predicted"/>
<keyword evidence="3" id="KW-1185">Reference proteome</keyword>
<organism evidence="2 3">
    <name type="scientific">Glycomyces luteolus</name>
    <dbReference type="NCBI Taxonomy" id="2670330"/>
    <lineage>
        <taxon>Bacteria</taxon>
        <taxon>Bacillati</taxon>
        <taxon>Actinomycetota</taxon>
        <taxon>Actinomycetes</taxon>
        <taxon>Glycomycetales</taxon>
        <taxon>Glycomycetaceae</taxon>
        <taxon>Glycomyces</taxon>
    </lineage>
</organism>
<comment type="caution">
    <text evidence="2">The sequence shown here is derived from an EMBL/GenBank/DDBJ whole genome shotgun (WGS) entry which is preliminary data.</text>
</comment>
<accession>A0A9X3PBQ5</accession>
<feature type="signal peptide" evidence="1">
    <location>
        <begin position="1"/>
        <end position="26"/>
    </location>
</feature>